<keyword evidence="10" id="KW-0997">Cell inner membrane</keyword>
<evidence type="ECO:0000256" key="4">
    <source>
        <dbReference type="ARBA" id="ARBA00022475"/>
    </source>
</evidence>
<keyword evidence="6 10" id="KW-0812">Transmembrane</keyword>
<comment type="subcellular location">
    <subcellularLocation>
        <location evidence="10">Cell inner membrane</location>
    </subcellularLocation>
    <subcellularLocation>
        <location evidence="2">Cell membrane</location>
        <topology evidence="2">Single-pass membrane protein</topology>
    </subcellularLocation>
</comment>
<gene>
    <name evidence="11" type="primary">fliL_1</name>
    <name evidence="11" type="ORF">GCM10025791_13070</name>
</gene>
<keyword evidence="5 10" id="KW-0145">Chemotaxis</keyword>
<keyword evidence="8 10" id="KW-1133">Transmembrane helix</keyword>
<evidence type="ECO:0000256" key="9">
    <source>
        <dbReference type="ARBA" id="ARBA00023136"/>
    </source>
</evidence>
<evidence type="ECO:0000256" key="5">
    <source>
        <dbReference type="ARBA" id="ARBA00022500"/>
    </source>
</evidence>
<dbReference type="PANTHER" id="PTHR35091:SF2">
    <property type="entry name" value="FLAGELLAR PROTEIN FLIL"/>
    <property type="match status" value="1"/>
</dbReference>
<evidence type="ECO:0000256" key="2">
    <source>
        <dbReference type="ARBA" id="ARBA00004162"/>
    </source>
</evidence>
<dbReference type="AlphaFoldDB" id="A0AAV3TZN5"/>
<organism evidence="11 12">
    <name type="scientific">Halioxenophilus aromaticivorans</name>
    <dbReference type="NCBI Taxonomy" id="1306992"/>
    <lineage>
        <taxon>Bacteria</taxon>
        <taxon>Pseudomonadati</taxon>
        <taxon>Pseudomonadota</taxon>
        <taxon>Gammaproteobacteria</taxon>
        <taxon>Alteromonadales</taxon>
        <taxon>Alteromonadaceae</taxon>
        <taxon>Halioxenophilus</taxon>
    </lineage>
</organism>
<dbReference type="GO" id="GO:0071978">
    <property type="term" value="P:bacterial-type flagellum-dependent swarming motility"/>
    <property type="evidence" value="ECO:0007669"/>
    <property type="project" value="TreeGrafter"/>
</dbReference>
<evidence type="ECO:0000256" key="6">
    <source>
        <dbReference type="ARBA" id="ARBA00022692"/>
    </source>
</evidence>
<dbReference type="PANTHER" id="PTHR35091">
    <property type="entry name" value="FLAGELLAR PROTEIN FLIL"/>
    <property type="match status" value="1"/>
</dbReference>
<dbReference type="GO" id="GO:0006935">
    <property type="term" value="P:chemotaxis"/>
    <property type="evidence" value="ECO:0007669"/>
    <property type="project" value="UniProtKB-KW"/>
</dbReference>
<dbReference type="Pfam" id="PF03748">
    <property type="entry name" value="FliL"/>
    <property type="match status" value="1"/>
</dbReference>
<dbReference type="GO" id="GO:0005886">
    <property type="term" value="C:plasma membrane"/>
    <property type="evidence" value="ECO:0007669"/>
    <property type="project" value="UniProtKB-SubCell"/>
</dbReference>
<comment type="function">
    <text evidence="1 10">Controls the rotational direction of flagella during chemotaxis.</text>
</comment>
<evidence type="ECO:0000313" key="12">
    <source>
        <dbReference type="Proteomes" id="UP001409585"/>
    </source>
</evidence>
<keyword evidence="11" id="KW-0966">Cell projection</keyword>
<name>A0AAV3TZN5_9ALTE</name>
<evidence type="ECO:0000256" key="3">
    <source>
        <dbReference type="ARBA" id="ARBA00008281"/>
    </source>
</evidence>
<proteinExistence type="inferred from homology"/>
<keyword evidence="11" id="KW-0282">Flagellum</keyword>
<keyword evidence="12" id="KW-1185">Reference proteome</keyword>
<keyword evidence="4" id="KW-1003">Cell membrane</keyword>
<comment type="similarity">
    <text evidence="3 10">Belongs to the FliL family.</text>
</comment>
<dbReference type="EMBL" id="BAABLX010000007">
    <property type="protein sequence ID" value="GAA4936754.1"/>
    <property type="molecule type" value="Genomic_DNA"/>
</dbReference>
<dbReference type="RefSeq" id="WP_345418897.1">
    <property type="nucleotide sequence ID" value="NZ_AP031496.1"/>
</dbReference>
<evidence type="ECO:0000256" key="10">
    <source>
        <dbReference type="RuleBase" id="RU364125"/>
    </source>
</evidence>
<sequence length="173" mass="19197">MADEEEQEESGGGGKKKLLLMIIGGLLLVLISIGGTVAVLTLFKEEPAAEEGEEGAEAEEEPAEEVKLPALYFAVKPPLLLTYNDRGRQRYAQVEMTLMARSEAVITEVELHTSRIRNDLILAFSALEFHEVQTPEGKELMRQQALQTVQRILTEEMGEPGVEQVLFTNLVMQ</sequence>
<evidence type="ECO:0000256" key="8">
    <source>
        <dbReference type="ARBA" id="ARBA00022989"/>
    </source>
</evidence>
<keyword evidence="11" id="KW-0969">Cilium</keyword>
<accession>A0AAV3TZN5</accession>
<keyword evidence="7 10" id="KW-0283">Flagellar rotation</keyword>
<dbReference type="GO" id="GO:0009425">
    <property type="term" value="C:bacterial-type flagellum basal body"/>
    <property type="evidence" value="ECO:0007669"/>
    <property type="project" value="InterPro"/>
</dbReference>
<dbReference type="Proteomes" id="UP001409585">
    <property type="component" value="Unassembled WGS sequence"/>
</dbReference>
<evidence type="ECO:0000313" key="11">
    <source>
        <dbReference type="EMBL" id="GAA4936754.1"/>
    </source>
</evidence>
<dbReference type="InterPro" id="IPR005503">
    <property type="entry name" value="FliL"/>
</dbReference>
<keyword evidence="9 10" id="KW-0472">Membrane</keyword>
<protein>
    <recommendedName>
        <fullName evidence="10">Flagellar protein FliL</fullName>
    </recommendedName>
</protein>
<reference evidence="12" key="1">
    <citation type="journal article" date="2019" name="Int. J. Syst. Evol. Microbiol.">
        <title>The Global Catalogue of Microorganisms (GCM) 10K type strain sequencing project: providing services to taxonomists for standard genome sequencing and annotation.</title>
        <authorList>
            <consortium name="The Broad Institute Genomics Platform"/>
            <consortium name="The Broad Institute Genome Sequencing Center for Infectious Disease"/>
            <person name="Wu L."/>
            <person name="Ma J."/>
        </authorList>
    </citation>
    <scope>NUCLEOTIDE SEQUENCE [LARGE SCALE GENOMIC DNA]</scope>
    <source>
        <strain evidence="12">JCM 19134</strain>
    </source>
</reference>
<evidence type="ECO:0000256" key="7">
    <source>
        <dbReference type="ARBA" id="ARBA00022779"/>
    </source>
</evidence>
<evidence type="ECO:0000256" key="1">
    <source>
        <dbReference type="ARBA" id="ARBA00002254"/>
    </source>
</evidence>
<comment type="caution">
    <text evidence="11">The sequence shown here is derived from an EMBL/GenBank/DDBJ whole genome shotgun (WGS) entry which is preliminary data.</text>
</comment>
<feature type="transmembrane region" description="Helical" evidence="10">
    <location>
        <begin position="18"/>
        <end position="43"/>
    </location>
</feature>